<dbReference type="GO" id="GO:0033617">
    <property type="term" value="P:mitochondrial respiratory chain complex IV assembly"/>
    <property type="evidence" value="ECO:0007669"/>
    <property type="project" value="TreeGrafter"/>
</dbReference>
<name>A0A427Y9T9_9TREE</name>
<comment type="similarity">
    <text evidence="5">Belongs to the SURF1 family.</text>
</comment>
<dbReference type="InterPro" id="IPR002994">
    <property type="entry name" value="Surf1/Shy1"/>
</dbReference>
<dbReference type="EMBL" id="RSCE01000001">
    <property type="protein sequence ID" value="RSH87873.1"/>
    <property type="molecule type" value="Genomic_DNA"/>
</dbReference>
<dbReference type="GO" id="GO:0005743">
    <property type="term" value="C:mitochondrial inner membrane"/>
    <property type="evidence" value="ECO:0007669"/>
    <property type="project" value="UniProtKB-SubCell"/>
</dbReference>
<comment type="caution">
    <text evidence="6">The sequence shown here is derived from an EMBL/GenBank/DDBJ whole genome shotgun (WGS) entry which is preliminary data.</text>
</comment>
<evidence type="ECO:0000256" key="5">
    <source>
        <dbReference type="RuleBase" id="RU363076"/>
    </source>
</evidence>
<keyword evidence="7" id="KW-1185">Reference proteome</keyword>
<accession>A0A427Y9T9</accession>
<dbReference type="Pfam" id="PF02104">
    <property type="entry name" value="SURF1"/>
    <property type="match status" value="1"/>
</dbReference>
<reference evidence="6 7" key="1">
    <citation type="submission" date="2018-11" db="EMBL/GenBank/DDBJ databases">
        <title>Genome sequence of Apiotrichum porosum DSM 27194.</title>
        <authorList>
            <person name="Aliyu H."/>
            <person name="Gorte O."/>
            <person name="Ochsenreither K."/>
        </authorList>
    </citation>
    <scope>NUCLEOTIDE SEQUENCE [LARGE SCALE GENOMIC DNA]</scope>
    <source>
        <strain evidence="6 7">DSM 27194</strain>
    </source>
</reference>
<proteinExistence type="inferred from homology"/>
<dbReference type="PANTHER" id="PTHR23427">
    <property type="entry name" value="SURFEIT LOCUS PROTEIN"/>
    <property type="match status" value="1"/>
</dbReference>
<evidence type="ECO:0000256" key="1">
    <source>
        <dbReference type="ARBA" id="ARBA00004370"/>
    </source>
</evidence>
<dbReference type="STRING" id="105984.A0A427Y9T9"/>
<keyword evidence="5" id="KW-0496">Mitochondrion</keyword>
<dbReference type="RefSeq" id="XP_028480081.1">
    <property type="nucleotide sequence ID" value="XM_028616224.1"/>
</dbReference>
<keyword evidence="5" id="KW-0999">Mitochondrion inner membrane</keyword>
<dbReference type="PANTHER" id="PTHR23427:SF2">
    <property type="entry name" value="SURFEIT LOCUS PROTEIN 1"/>
    <property type="match status" value="1"/>
</dbReference>
<evidence type="ECO:0000256" key="3">
    <source>
        <dbReference type="ARBA" id="ARBA00022989"/>
    </source>
</evidence>
<keyword evidence="3 5" id="KW-1133">Transmembrane helix</keyword>
<keyword evidence="2 5" id="KW-0812">Transmembrane</keyword>
<dbReference type="CDD" id="cd06662">
    <property type="entry name" value="SURF1"/>
    <property type="match status" value="1"/>
</dbReference>
<dbReference type="GeneID" id="39584934"/>
<comment type="caution">
    <text evidence="5">Lacks conserved residue(s) required for the propagation of feature annotation.</text>
</comment>
<evidence type="ECO:0000313" key="7">
    <source>
        <dbReference type="Proteomes" id="UP000279236"/>
    </source>
</evidence>
<keyword evidence="4 5" id="KW-0472">Membrane</keyword>
<dbReference type="PROSITE" id="PS50895">
    <property type="entry name" value="SURF1"/>
    <property type="match status" value="1"/>
</dbReference>
<dbReference type="OrthoDB" id="10040024at2759"/>
<evidence type="ECO:0000256" key="2">
    <source>
        <dbReference type="ARBA" id="ARBA00022692"/>
    </source>
</evidence>
<sequence length="343" mass="37450">MSRPFAFFSALRSTLPKRPLASSGFASRFGANAGAGPSRNASHHSSDVVGGGIVSTLFRPITLILICAPILTGYLGVWQIQRLKWKVALIEEVDRNLAKDPMVLPAQINLSALPDFAFRRVLLRGRFTGPALLQGPQTREGVPGYHLILPFDRSESGGTTILLNRGFIKTAVGDEVRTGARPVPGLGPNGEPSEEVVIEGLVTKADPNAKSTFTPDNKPNENRWYWKDIPAMAEDAGGESRNFQPVLIDAIDQGDVLASILMKQGEPVGRLREIELRNQHMTYAITWSKAPSTPVLPIQQLSKPFDAPEWSQGIYDGKVNEIVGAVNLIPMLQADMRRAQLEQ</sequence>
<feature type="transmembrane region" description="Helical" evidence="5">
    <location>
        <begin position="57"/>
        <end position="77"/>
    </location>
</feature>
<evidence type="ECO:0000313" key="6">
    <source>
        <dbReference type="EMBL" id="RSH87873.1"/>
    </source>
</evidence>
<comment type="function">
    <text evidence="5">Probably involved in the biogenesis of the COX complex.</text>
</comment>
<dbReference type="AlphaFoldDB" id="A0A427Y9T9"/>
<protein>
    <recommendedName>
        <fullName evidence="5">SURF1-like protein</fullName>
    </recommendedName>
</protein>
<gene>
    <name evidence="6" type="primary">SHY1</name>
    <name evidence="6" type="ORF">EHS24_000391</name>
</gene>
<comment type="subcellular location">
    <subcellularLocation>
        <location evidence="1">Membrane</location>
    </subcellularLocation>
    <subcellularLocation>
        <location evidence="5">Mitochondrion inner membrane</location>
        <topology evidence="5">Multi-pass membrane protein</topology>
    </subcellularLocation>
</comment>
<dbReference type="Proteomes" id="UP000279236">
    <property type="component" value="Unassembled WGS sequence"/>
</dbReference>
<evidence type="ECO:0000256" key="4">
    <source>
        <dbReference type="ARBA" id="ARBA00023136"/>
    </source>
</evidence>
<organism evidence="6 7">
    <name type="scientific">Apiotrichum porosum</name>
    <dbReference type="NCBI Taxonomy" id="105984"/>
    <lineage>
        <taxon>Eukaryota</taxon>
        <taxon>Fungi</taxon>
        <taxon>Dikarya</taxon>
        <taxon>Basidiomycota</taxon>
        <taxon>Agaricomycotina</taxon>
        <taxon>Tremellomycetes</taxon>
        <taxon>Trichosporonales</taxon>
        <taxon>Trichosporonaceae</taxon>
        <taxon>Apiotrichum</taxon>
    </lineage>
</organism>
<dbReference type="InterPro" id="IPR045214">
    <property type="entry name" value="Surf1/Surf4"/>
</dbReference>